<evidence type="ECO:0000256" key="11">
    <source>
        <dbReference type="SAM" id="MobiDB-lite"/>
    </source>
</evidence>
<dbReference type="CDD" id="cd07043">
    <property type="entry name" value="STAS_anti-anti-sigma_factors"/>
    <property type="match status" value="1"/>
</dbReference>
<dbReference type="Gene3D" id="3.40.1050.10">
    <property type="entry name" value="Carbonic anhydrase"/>
    <property type="match status" value="1"/>
</dbReference>
<feature type="compositionally biased region" description="Basic and acidic residues" evidence="11">
    <location>
        <begin position="653"/>
        <end position="662"/>
    </location>
</feature>
<dbReference type="Proteomes" id="UP001551482">
    <property type="component" value="Unassembled WGS sequence"/>
</dbReference>
<comment type="subcellular location">
    <subcellularLocation>
        <location evidence="1">Membrane</location>
        <topology evidence="1">Multi-pass membrane protein</topology>
    </subcellularLocation>
</comment>
<dbReference type="EMBL" id="JBEZFP010000249">
    <property type="protein sequence ID" value="MEU8140141.1"/>
    <property type="molecule type" value="Genomic_DNA"/>
</dbReference>
<feature type="transmembrane region" description="Helical" evidence="12">
    <location>
        <begin position="168"/>
        <end position="191"/>
    </location>
</feature>
<feature type="transmembrane region" description="Helical" evidence="12">
    <location>
        <begin position="376"/>
        <end position="406"/>
    </location>
</feature>
<dbReference type="SUPFAM" id="SSF53056">
    <property type="entry name" value="beta-carbonic anhydrase, cab"/>
    <property type="match status" value="1"/>
</dbReference>
<evidence type="ECO:0000256" key="1">
    <source>
        <dbReference type="ARBA" id="ARBA00004141"/>
    </source>
</evidence>
<dbReference type="Pfam" id="PF00484">
    <property type="entry name" value="Pro_CA"/>
    <property type="match status" value="2"/>
</dbReference>
<organism evidence="14 15">
    <name type="scientific">Streptodolium elevatio</name>
    <dbReference type="NCBI Taxonomy" id="3157996"/>
    <lineage>
        <taxon>Bacteria</taxon>
        <taxon>Bacillati</taxon>
        <taxon>Actinomycetota</taxon>
        <taxon>Actinomycetes</taxon>
        <taxon>Kitasatosporales</taxon>
        <taxon>Streptomycetaceae</taxon>
        <taxon>Streptodolium</taxon>
    </lineage>
</organism>
<dbReference type="InterPro" id="IPR011547">
    <property type="entry name" value="SLC26A/SulP_dom"/>
</dbReference>
<feature type="transmembrane region" description="Helical" evidence="12">
    <location>
        <begin position="240"/>
        <end position="263"/>
    </location>
</feature>
<keyword evidence="6 12" id="KW-1133">Transmembrane helix</keyword>
<dbReference type="PANTHER" id="PTHR11814">
    <property type="entry name" value="SULFATE TRANSPORTER"/>
    <property type="match status" value="1"/>
</dbReference>
<dbReference type="InterPro" id="IPR001765">
    <property type="entry name" value="Carbonic_anhydrase"/>
</dbReference>
<name>A0ABV3DWM5_9ACTN</name>
<feature type="transmembrane region" description="Helical" evidence="12">
    <location>
        <begin position="25"/>
        <end position="46"/>
    </location>
</feature>
<comment type="catalytic activity">
    <reaction evidence="10">
        <text>hydrogencarbonate + H(+) = CO2 + H2O</text>
        <dbReference type="Rhea" id="RHEA:10748"/>
        <dbReference type="ChEBI" id="CHEBI:15377"/>
        <dbReference type="ChEBI" id="CHEBI:15378"/>
        <dbReference type="ChEBI" id="CHEBI:16526"/>
        <dbReference type="ChEBI" id="CHEBI:17544"/>
        <dbReference type="EC" id="4.2.1.1"/>
    </reaction>
</comment>
<comment type="similarity">
    <text evidence="2">Belongs to the beta-class carbonic anhydrase family.</text>
</comment>
<evidence type="ECO:0000256" key="10">
    <source>
        <dbReference type="ARBA" id="ARBA00048348"/>
    </source>
</evidence>
<reference evidence="14 15" key="1">
    <citation type="submission" date="2024-06" db="EMBL/GenBank/DDBJ databases">
        <title>The Natural Products Discovery Center: Release of the First 8490 Sequenced Strains for Exploring Actinobacteria Biosynthetic Diversity.</title>
        <authorList>
            <person name="Kalkreuter E."/>
            <person name="Kautsar S.A."/>
            <person name="Yang D."/>
            <person name="Bader C.D."/>
            <person name="Teijaro C.N."/>
            <person name="Fluegel L."/>
            <person name="Davis C.M."/>
            <person name="Simpson J.R."/>
            <person name="Lauterbach L."/>
            <person name="Steele A.D."/>
            <person name="Gui C."/>
            <person name="Meng S."/>
            <person name="Li G."/>
            <person name="Viehrig K."/>
            <person name="Ye F."/>
            <person name="Su P."/>
            <person name="Kiefer A.F."/>
            <person name="Nichols A."/>
            <person name="Cepeda A.J."/>
            <person name="Yan W."/>
            <person name="Fan B."/>
            <person name="Jiang Y."/>
            <person name="Adhikari A."/>
            <person name="Zheng C.-J."/>
            <person name="Schuster L."/>
            <person name="Cowan T.M."/>
            <person name="Smanski M.J."/>
            <person name="Chevrette M.G."/>
            <person name="De Carvalho L.P.S."/>
            <person name="Shen B."/>
        </authorList>
    </citation>
    <scope>NUCLEOTIDE SEQUENCE [LARGE SCALE GENOMIC DNA]</scope>
    <source>
        <strain evidence="14 15">NPDC048946</strain>
    </source>
</reference>
<keyword evidence="8" id="KW-0456">Lyase</keyword>
<dbReference type="InterPro" id="IPR001902">
    <property type="entry name" value="SLC26A/SulP_fam"/>
</dbReference>
<comment type="function">
    <text evidence="9">Catalyzes the reversible hydration of carbon dioxide to form bicarbonate.</text>
</comment>
<keyword evidence="15" id="KW-1185">Reference proteome</keyword>
<proteinExistence type="inferred from homology"/>
<dbReference type="InterPro" id="IPR036513">
    <property type="entry name" value="STAS_dom_sf"/>
</dbReference>
<gene>
    <name evidence="14" type="ORF">AB0C36_42490</name>
</gene>
<dbReference type="SMART" id="SM00947">
    <property type="entry name" value="Pro_CA"/>
    <property type="match status" value="1"/>
</dbReference>
<evidence type="ECO:0000256" key="12">
    <source>
        <dbReference type="SAM" id="Phobius"/>
    </source>
</evidence>
<evidence type="ECO:0000256" key="7">
    <source>
        <dbReference type="ARBA" id="ARBA00023136"/>
    </source>
</evidence>
<evidence type="ECO:0000256" key="8">
    <source>
        <dbReference type="ARBA" id="ARBA00023239"/>
    </source>
</evidence>
<feature type="region of interest" description="Disordered" evidence="11">
    <location>
        <begin position="653"/>
        <end position="702"/>
    </location>
</feature>
<evidence type="ECO:0000256" key="9">
    <source>
        <dbReference type="ARBA" id="ARBA00024993"/>
    </source>
</evidence>
<feature type="region of interest" description="Disordered" evidence="11">
    <location>
        <begin position="794"/>
        <end position="819"/>
    </location>
</feature>
<evidence type="ECO:0000313" key="15">
    <source>
        <dbReference type="Proteomes" id="UP001551482"/>
    </source>
</evidence>
<evidence type="ECO:0000313" key="14">
    <source>
        <dbReference type="EMBL" id="MEU8140141.1"/>
    </source>
</evidence>
<dbReference type="Gene3D" id="3.30.750.24">
    <property type="entry name" value="STAS domain"/>
    <property type="match status" value="1"/>
</dbReference>
<evidence type="ECO:0000256" key="5">
    <source>
        <dbReference type="ARBA" id="ARBA00022833"/>
    </source>
</evidence>
<feature type="transmembrane region" description="Helical" evidence="12">
    <location>
        <begin position="326"/>
        <end position="355"/>
    </location>
</feature>
<feature type="transmembrane region" description="Helical" evidence="12">
    <location>
        <begin position="53"/>
        <end position="72"/>
    </location>
</feature>
<protein>
    <recommendedName>
        <fullName evidence="3">carbonic anhydrase</fullName>
        <ecNumber evidence="3">4.2.1.1</ecNumber>
    </recommendedName>
</protein>
<feature type="transmembrane region" description="Helical" evidence="12">
    <location>
        <begin position="92"/>
        <end position="114"/>
    </location>
</feature>
<dbReference type="EC" id="4.2.1.1" evidence="3"/>
<dbReference type="SUPFAM" id="SSF52091">
    <property type="entry name" value="SpoIIaa-like"/>
    <property type="match status" value="1"/>
</dbReference>
<dbReference type="PROSITE" id="PS00704">
    <property type="entry name" value="PROK_CO2_ANHYDRASE_1"/>
    <property type="match status" value="1"/>
</dbReference>
<feature type="transmembrane region" description="Helical" evidence="12">
    <location>
        <begin position="126"/>
        <end position="148"/>
    </location>
</feature>
<comment type="caution">
    <text evidence="14">The sequence shown here is derived from an EMBL/GenBank/DDBJ whole genome shotgun (WGS) entry which is preliminary data.</text>
</comment>
<feature type="compositionally biased region" description="Basic and acidic residues" evidence="11">
    <location>
        <begin position="675"/>
        <end position="684"/>
    </location>
</feature>
<keyword evidence="5" id="KW-0862">Zinc</keyword>
<accession>A0ABV3DWM5</accession>
<feature type="domain" description="SLC26A/SulP transporter" evidence="13">
    <location>
        <begin position="22"/>
        <end position="379"/>
    </location>
</feature>
<dbReference type="InterPro" id="IPR015892">
    <property type="entry name" value="Carbonic_anhydrase_CS"/>
</dbReference>
<sequence>MTLPTRPPKAARTALRAHAVVRHDLGASLVVFLIAIPLSLGIALAAGAPLTSGIIAAVVGGLVVGTLGGAPLQISGPAAGLTVVVAGLVPIYGWRVTCAITVVAGLLQILLGLARVARAALALSPAIVHGMLAGIGIVIAIAQLHVVLGGSPQSEALDNLHELPGQLAALRMPELTVGVLTVAVLLAWPLLPKRLNALRRVPGPLVAVALATAVATLASLDVARVDLPGAALALPSVPVGFGWAGLVTAVVTVAVVGAVESLLSAVATDRLHHGKRSDLDRELAAQGVGNVVSGMVGGFPISGGAIRSTANVRAGATTRSATIMHGLWVLLFVGLLGGMVERIPLAALAALVMVVGMQMVNRAHIRHVHRHREFPAYVATVVGVVVAGVLEGVALGVIAAVVMALLRLSRSTVHTYERDGALHVEVHGALTFLSVPRLSRVLDKLPAGEHVVLDLTVDYLDQAAFEAVHTWRNAYVARGGQVEIEEIHDDHYGRAADGQPGSRRIGPTPSARWFAPWWHWQRLHPRRGRPPAHPLVAGAREFQLRTAPLVQPFLERLALEGQNPAQLFITCADSRIVPNLITASGPGDLFTVRNVGNLVPPHPHGSETHGGADDSVGAAIEYAVSVLGVRSITVCGHSGCGAMQALLAGASDRGEESADRVPADSAATTSDADADAGKASRVDAEDAEAAPAAQGLPDHTPHLRRWLVNGRTSVERYTQRPAPTLSGYAPSPVEQLCLTNVLQQLDNLLGHPVVHRAVEDGQLRLFGLYFDLASAQMYVHDAATGQFEPVVAPLDRPASRNAPDAQPEEALEAAAAGRP</sequence>
<evidence type="ECO:0000256" key="3">
    <source>
        <dbReference type="ARBA" id="ARBA00012925"/>
    </source>
</evidence>
<evidence type="ECO:0000256" key="4">
    <source>
        <dbReference type="ARBA" id="ARBA00022692"/>
    </source>
</evidence>
<dbReference type="Pfam" id="PF00916">
    <property type="entry name" value="Sulfate_transp"/>
    <property type="match status" value="1"/>
</dbReference>
<keyword evidence="4 12" id="KW-0812">Transmembrane</keyword>
<evidence type="ECO:0000256" key="2">
    <source>
        <dbReference type="ARBA" id="ARBA00006217"/>
    </source>
</evidence>
<dbReference type="InterPro" id="IPR036874">
    <property type="entry name" value="Carbonic_anhydrase_sf"/>
</dbReference>
<dbReference type="RefSeq" id="WP_358364993.1">
    <property type="nucleotide sequence ID" value="NZ_JBEZFP010000249.1"/>
</dbReference>
<feature type="transmembrane region" description="Helical" evidence="12">
    <location>
        <begin position="203"/>
        <end position="220"/>
    </location>
</feature>
<evidence type="ECO:0000259" key="13">
    <source>
        <dbReference type="Pfam" id="PF00916"/>
    </source>
</evidence>
<keyword evidence="7 12" id="KW-0472">Membrane</keyword>
<evidence type="ECO:0000256" key="6">
    <source>
        <dbReference type="ARBA" id="ARBA00022989"/>
    </source>
</evidence>